<accession>A0A381Z5C0</accession>
<dbReference type="PROSITE" id="PS50850">
    <property type="entry name" value="MFS"/>
    <property type="match status" value="1"/>
</dbReference>
<feature type="transmembrane region" description="Helical" evidence="6">
    <location>
        <begin position="36"/>
        <end position="59"/>
    </location>
</feature>
<feature type="transmembrane region" description="Helical" evidence="6">
    <location>
        <begin position="66"/>
        <end position="84"/>
    </location>
</feature>
<dbReference type="InterPro" id="IPR020846">
    <property type="entry name" value="MFS_dom"/>
</dbReference>
<keyword evidence="2" id="KW-1003">Cell membrane</keyword>
<sequence>MMAALYGLGLANIFIRSSMGVLAPELAMDLALPPEMLGAIASAFFLSYALMQIPTGLMLDRFGPRIIMSGLFLLTVVGTLLFALSPSGTAMLIARILMGIGCAGVFPGAFLGIARFYPPARFTPLGATLNS</sequence>
<reference evidence="8" key="1">
    <citation type="submission" date="2018-05" db="EMBL/GenBank/DDBJ databases">
        <authorList>
            <person name="Lanie J.A."/>
            <person name="Ng W.-L."/>
            <person name="Kazmierczak K.M."/>
            <person name="Andrzejewski T.M."/>
            <person name="Davidsen T.M."/>
            <person name="Wayne K.J."/>
            <person name="Tettelin H."/>
            <person name="Glass J.I."/>
            <person name="Rusch D."/>
            <person name="Podicherti R."/>
            <person name="Tsui H.-C.T."/>
            <person name="Winkler M.E."/>
        </authorList>
    </citation>
    <scope>NUCLEOTIDE SEQUENCE</scope>
</reference>
<dbReference type="InterPro" id="IPR011701">
    <property type="entry name" value="MFS"/>
</dbReference>
<dbReference type="GO" id="GO:0022857">
    <property type="term" value="F:transmembrane transporter activity"/>
    <property type="evidence" value="ECO:0007669"/>
    <property type="project" value="InterPro"/>
</dbReference>
<dbReference type="InterPro" id="IPR036259">
    <property type="entry name" value="MFS_trans_sf"/>
</dbReference>
<dbReference type="Gene3D" id="1.20.1250.20">
    <property type="entry name" value="MFS general substrate transporter like domains"/>
    <property type="match status" value="1"/>
</dbReference>
<feature type="non-terminal residue" evidence="8">
    <location>
        <position position="131"/>
    </location>
</feature>
<dbReference type="SUPFAM" id="SSF103473">
    <property type="entry name" value="MFS general substrate transporter"/>
    <property type="match status" value="1"/>
</dbReference>
<evidence type="ECO:0000256" key="4">
    <source>
        <dbReference type="ARBA" id="ARBA00022989"/>
    </source>
</evidence>
<feature type="domain" description="Major facilitator superfamily (MFS) profile" evidence="7">
    <location>
        <begin position="1"/>
        <end position="131"/>
    </location>
</feature>
<dbReference type="AlphaFoldDB" id="A0A381Z5C0"/>
<organism evidence="8">
    <name type="scientific">marine metagenome</name>
    <dbReference type="NCBI Taxonomy" id="408172"/>
    <lineage>
        <taxon>unclassified sequences</taxon>
        <taxon>metagenomes</taxon>
        <taxon>ecological metagenomes</taxon>
    </lineage>
</organism>
<evidence type="ECO:0000313" key="8">
    <source>
        <dbReference type="EMBL" id="SVA84420.1"/>
    </source>
</evidence>
<evidence type="ECO:0000256" key="6">
    <source>
        <dbReference type="SAM" id="Phobius"/>
    </source>
</evidence>
<comment type="subcellular location">
    <subcellularLocation>
        <location evidence="1">Cell membrane</location>
        <topology evidence="1">Multi-pass membrane protein</topology>
    </subcellularLocation>
</comment>
<dbReference type="Pfam" id="PF07690">
    <property type="entry name" value="MFS_1"/>
    <property type="match status" value="1"/>
</dbReference>
<name>A0A381Z5C0_9ZZZZ</name>
<dbReference type="PANTHER" id="PTHR43124">
    <property type="entry name" value="PURINE EFFLUX PUMP PBUE"/>
    <property type="match status" value="1"/>
</dbReference>
<evidence type="ECO:0000256" key="5">
    <source>
        <dbReference type="ARBA" id="ARBA00023136"/>
    </source>
</evidence>
<dbReference type="PANTHER" id="PTHR43124:SF3">
    <property type="entry name" value="CHLORAMPHENICOL EFFLUX PUMP RV0191"/>
    <property type="match status" value="1"/>
</dbReference>
<keyword evidence="3 6" id="KW-0812">Transmembrane</keyword>
<feature type="transmembrane region" description="Helical" evidence="6">
    <location>
        <begin position="90"/>
        <end position="113"/>
    </location>
</feature>
<dbReference type="InterPro" id="IPR050189">
    <property type="entry name" value="MFS_Efflux_Transporters"/>
</dbReference>
<evidence type="ECO:0000259" key="7">
    <source>
        <dbReference type="PROSITE" id="PS50850"/>
    </source>
</evidence>
<gene>
    <name evidence="8" type="ORF">METZ01_LOCUS137274</name>
</gene>
<evidence type="ECO:0000256" key="1">
    <source>
        <dbReference type="ARBA" id="ARBA00004651"/>
    </source>
</evidence>
<evidence type="ECO:0000256" key="2">
    <source>
        <dbReference type="ARBA" id="ARBA00022475"/>
    </source>
</evidence>
<proteinExistence type="predicted"/>
<keyword evidence="4 6" id="KW-1133">Transmembrane helix</keyword>
<protein>
    <recommendedName>
        <fullName evidence="7">Major facilitator superfamily (MFS) profile domain-containing protein</fullName>
    </recommendedName>
</protein>
<dbReference type="GO" id="GO:0005886">
    <property type="term" value="C:plasma membrane"/>
    <property type="evidence" value="ECO:0007669"/>
    <property type="project" value="UniProtKB-SubCell"/>
</dbReference>
<evidence type="ECO:0000256" key="3">
    <source>
        <dbReference type="ARBA" id="ARBA00022692"/>
    </source>
</evidence>
<dbReference type="EMBL" id="UINC01020003">
    <property type="protein sequence ID" value="SVA84420.1"/>
    <property type="molecule type" value="Genomic_DNA"/>
</dbReference>
<keyword evidence="5 6" id="KW-0472">Membrane</keyword>